<dbReference type="OrthoDB" id="4955019at2"/>
<dbReference type="EMBL" id="FNSN01000003">
    <property type="protein sequence ID" value="SEC12447.1"/>
    <property type="molecule type" value="Genomic_DNA"/>
</dbReference>
<organism evidence="2 3">
    <name type="scientific">Arthrobacter woluwensis</name>
    <dbReference type="NCBI Taxonomy" id="156980"/>
    <lineage>
        <taxon>Bacteria</taxon>
        <taxon>Bacillati</taxon>
        <taxon>Actinomycetota</taxon>
        <taxon>Actinomycetes</taxon>
        <taxon>Micrococcales</taxon>
        <taxon>Micrococcaceae</taxon>
        <taxon>Arthrobacter</taxon>
    </lineage>
</organism>
<evidence type="ECO:0000313" key="2">
    <source>
        <dbReference type="EMBL" id="SEC12447.1"/>
    </source>
</evidence>
<gene>
    <name evidence="2" type="ORF">SAMN04489745_2130</name>
</gene>
<keyword evidence="3" id="KW-1185">Reference proteome</keyword>
<dbReference type="Proteomes" id="UP000182652">
    <property type="component" value="Unassembled WGS sequence"/>
</dbReference>
<proteinExistence type="predicted"/>
<accession>A0A1H4PYE8</accession>
<dbReference type="AlphaFoldDB" id="A0A1H4PYE8"/>
<keyword evidence="1" id="KW-0472">Membrane</keyword>
<dbReference type="STRING" id="156980.SAMN04489745_2130"/>
<protein>
    <submittedName>
        <fullName evidence="2">Uncharacterized protein</fullName>
    </submittedName>
</protein>
<dbReference type="RefSeq" id="WP_066212468.1">
    <property type="nucleotide sequence ID" value="NZ_CP049819.1"/>
</dbReference>
<feature type="transmembrane region" description="Helical" evidence="1">
    <location>
        <begin position="6"/>
        <end position="29"/>
    </location>
</feature>
<keyword evidence="1" id="KW-1133">Transmembrane helix</keyword>
<keyword evidence="1" id="KW-0812">Transmembrane</keyword>
<evidence type="ECO:0000313" key="3">
    <source>
        <dbReference type="Proteomes" id="UP000182652"/>
    </source>
</evidence>
<name>A0A1H4PYE8_9MICC</name>
<evidence type="ECO:0000256" key="1">
    <source>
        <dbReference type="SAM" id="Phobius"/>
    </source>
</evidence>
<sequence>MPWWSWILIWVAILALSALLFVVLGIKLFRQFTAMMRQLGSAADMLSGLDSDSPRTPLPEHRLEVLGIYADPEEMRARYEAGKAERRELRRQRRVVRRAAAHRAQKLRDVGLERPMI</sequence>
<reference evidence="2 3" key="1">
    <citation type="submission" date="2016-10" db="EMBL/GenBank/DDBJ databases">
        <authorList>
            <person name="de Groot N.N."/>
        </authorList>
    </citation>
    <scope>NUCLEOTIDE SEQUENCE [LARGE SCALE GENOMIC DNA]</scope>
    <source>
        <strain evidence="2 3">DSM 10495</strain>
    </source>
</reference>